<sequence>MMLLRRLLYFMALLLSVACVCVAASEETKEDGGPESGDGDCPHPGKTGLSCEKNVDMPEADRAHCADPSENKKCTAEDHKTDGECLEASKTCLKSKDPMEPLPIAPKETALLSEQLRSGGTLNGTGGAGGNGMGRPGNEEGLSPAAPPGILPQEKKDENEVPPTTQDESIASQGHSQTTRSDGSAGELQQTPAQSPSGGPPSPPGGPSAPVVTSSREHTGEPVRGTEENEQNPVLSATSQSKNTNGEDKVSEHTHSSTNENGTQGARDGGSSNATQNQERTDSQTHSENVTTPEGSTSTNTQDGNVGSTDTTTTTSTTTTTTTTTTTLPPELTNNKKGDADSSSSISSSVWVRVPLLIVVTLACILVC</sequence>
<evidence type="ECO:0000256" key="1">
    <source>
        <dbReference type="SAM" id="MobiDB-lite"/>
    </source>
</evidence>
<feature type="compositionally biased region" description="Low complexity" evidence="1">
    <location>
        <begin position="308"/>
        <end position="327"/>
    </location>
</feature>
<accession>A0A1X0NDV7</accession>
<feature type="compositionally biased region" description="Pro residues" evidence="1">
    <location>
        <begin position="198"/>
        <end position="207"/>
    </location>
</feature>
<feature type="compositionally biased region" description="Polar residues" evidence="1">
    <location>
        <begin position="162"/>
        <end position="182"/>
    </location>
</feature>
<reference evidence="3 4" key="1">
    <citation type="submission" date="2017-03" db="EMBL/GenBank/DDBJ databases">
        <title>An alternative strategy for trypanosome survival in the mammalian bloodstream revealed through genome and transcriptome analysis of the ubiquitous bovine parasite Trypanosoma (Megatrypanum) theileri.</title>
        <authorList>
            <person name="Kelly S."/>
            <person name="Ivens A."/>
            <person name="Mott A."/>
            <person name="O'Neill E."/>
            <person name="Emms D."/>
            <person name="Macleod O."/>
            <person name="Voorheis P."/>
            <person name="Matthews J."/>
            <person name="Matthews K."/>
            <person name="Carrington M."/>
        </authorList>
    </citation>
    <scope>NUCLEOTIDE SEQUENCE [LARGE SCALE GENOMIC DNA]</scope>
    <source>
        <strain evidence="3">Edinburgh</strain>
    </source>
</reference>
<evidence type="ECO:0008006" key="5">
    <source>
        <dbReference type="Google" id="ProtNLM"/>
    </source>
</evidence>
<gene>
    <name evidence="3" type="ORF">TM35_001161050</name>
</gene>
<feature type="signal peptide" evidence="2">
    <location>
        <begin position="1"/>
        <end position="23"/>
    </location>
</feature>
<dbReference type="GeneID" id="39991546"/>
<feature type="region of interest" description="Disordered" evidence="1">
    <location>
        <begin position="28"/>
        <end position="54"/>
    </location>
</feature>
<dbReference type="Proteomes" id="UP000192257">
    <property type="component" value="Unassembled WGS sequence"/>
</dbReference>
<evidence type="ECO:0000313" key="3">
    <source>
        <dbReference type="EMBL" id="ORC81430.1"/>
    </source>
</evidence>
<feature type="region of interest" description="Disordered" evidence="1">
    <location>
        <begin position="62"/>
        <end position="81"/>
    </location>
</feature>
<feature type="chain" id="PRO_5010855836" description="Mucin-associated surface protein (MASP)" evidence="2">
    <location>
        <begin position="24"/>
        <end position="368"/>
    </location>
</feature>
<organism evidence="3 4">
    <name type="scientific">Trypanosoma theileri</name>
    <dbReference type="NCBI Taxonomy" id="67003"/>
    <lineage>
        <taxon>Eukaryota</taxon>
        <taxon>Discoba</taxon>
        <taxon>Euglenozoa</taxon>
        <taxon>Kinetoplastea</taxon>
        <taxon>Metakinetoplastina</taxon>
        <taxon>Trypanosomatida</taxon>
        <taxon>Trypanosomatidae</taxon>
        <taxon>Trypanosoma</taxon>
    </lineage>
</organism>
<keyword evidence="4" id="KW-1185">Reference proteome</keyword>
<feature type="compositionally biased region" description="Polar residues" evidence="1">
    <location>
        <begin position="231"/>
        <end position="244"/>
    </location>
</feature>
<dbReference type="EMBL" id="NBCO01000116">
    <property type="protein sequence ID" value="ORC81430.1"/>
    <property type="molecule type" value="Genomic_DNA"/>
</dbReference>
<feature type="compositionally biased region" description="Basic and acidic residues" evidence="1">
    <location>
        <begin position="245"/>
        <end position="255"/>
    </location>
</feature>
<evidence type="ECO:0000313" key="4">
    <source>
        <dbReference type="Proteomes" id="UP000192257"/>
    </source>
</evidence>
<feature type="compositionally biased region" description="Polar residues" evidence="1">
    <location>
        <begin position="256"/>
        <end position="278"/>
    </location>
</feature>
<feature type="compositionally biased region" description="Polar residues" evidence="1">
    <location>
        <begin position="286"/>
        <end position="307"/>
    </location>
</feature>
<feature type="compositionally biased region" description="Basic and acidic residues" evidence="1">
    <location>
        <begin position="215"/>
        <end position="227"/>
    </location>
</feature>
<protein>
    <recommendedName>
        <fullName evidence="5">Mucin-associated surface protein (MASP)</fullName>
    </recommendedName>
</protein>
<dbReference type="AlphaFoldDB" id="A0A1X0NDV7"/>
<dbReference type="VEuPathDB" id="TriTrypDB:TM35_001161050"/>
<keyword evidence="2" id="KW-0732">Signal</keyword>
<dbReference type="PROSITE" id="PS51257">
    <property type="entry name" value="PROKAR_LIPOPROTEIN"/>
    <property type="match status" value="1"/>
</dbReference>
<feature type="compositionally biased region" description="Gly residues" evidence="1">
    <location>
        <begin position="121"/>
        <end position="135"/>
    </location>
</feature>
<proteinExistence type="predicted"/>
<comment type="caution">
    <text evidence="3">The sequence shown here is derived from an EMBL/GenBank/DDBJ whole genome shotgun (WGS) entry which is preliminary data.</text>
</comment>
<evidence type="ECO:0000256" key="2">
    <source>
        <dbReference type="SAM" id="SignalP"/>
    </source>
</evidence>
<name>A0A1X0NDV7_9TRYP</name>
<feature type="region of interest" description="Disordered" evidence="1">
    <location>
        <begin position="117"/>
        <end position="347"/>
    </location>
</feature>
<dbReference type="RefSeq" id="XP_028876942.1">
    <property type="nucleotide sequence ID" value="XM_029031766.1"/>
</dbReference>